<accession>A0A9P9J1C3</accession>
<comment type="caution">
    <text evidence="2">The sequence shown here is derived from an EMBL/GenBank/DDBJ whole genome shotgun (WGS) entry which is preliminary data.</text>
</comment>
<sequence>MDSEPEALSLPLPVAEGTSAPTPDVPGSGGSATAPPTPASVPRSIQAVVVQRDVEKIRFAPWSATMIQVDHSVFPNPVVAIPRLKVIEVPMVFHREEYRDREDIIRIKANLAVLACTGCLTVPSWTTLTQGKWV</sequence>
<feature type="region of interest" description="Disordered" evidence="1">
    <location>
        <begin position="1"/>
        <end position="40"/>
    </location>
</feature>
<reference evidence="2" key="1">
    <citation type="journal article" date="2021" name="Nat. Commun.">
        <title>Genetic determinants of endophytism in the Arabidopsis root mycobiome.</title>
        <authorList>
            <person name="Mesny F."/>
            <person name="Miyauchi S."/>
            <person name="Thiergart T."/>
            <person name="Pickel B."/>
            <person name="Atanasova L."/>
            <person name="Karlsson M."/>
            <person name="Huettel B."/>
            <person name="Barry K.W."/>
            <person name="Haridas S."/>
            <person name="Chen C."/>
            <person name="Bauer D."/>
            <person name="Andreopoulos W."/>
            <person name="Pangilinan J."/>
            <person name="LaButti K."/>
            <person name="Riley R."/>
            <person name="Lipzen A."/>
            <person name="Clum A."/>
            <person name="Drula E."/>
            <person name="Henrissat B."/>
            <person name="Kohler A."/>
            <person name="Grigoriev I.V."/>
            <person name="Martin F.M."/>
            <person name="Hacquard S."/>
        </authorList>
    </citation>
    <scope>NUCLEOTIDE SEQUENCE</scope>
    <source>
        <strain evidence="2">MPI-CAGE-AT-0147</strain>
    </source>
</reference>
<name>A0A9P9J1C3_9HYPO</name>
<proteinExistence type="predicted"/>
<evidence type="ECO:0000313" key="2">
    <source>
        <dbReference type="EMBL" id="KAH7141788.1"/>
    </source>
</evidence>
<gene>
    <name evidence="2" type="ORF">EDB81DRAFT_760636</name>
</gene>
<keyword evidence="3" id="KW-1185">Reference proteome</keyword>
<evidence type="ECO:0000313" key="3">
    <source>
        <dbReference type="Proteomes" id="UP000738349"/>
    </source>
</evidence>
<dbReference type="Proteomes" id="UP000738349">
    <property type="component" value="Unassembled WGS sequence"/>
</dbReference>
<dbReference type="OrthoDB" id="10582695at2759"/>
<protein>
    <submittedName>
        <fullName evidence="2">Uncharacterized protein</fullName>
    </submittedName>
</protein>
<organism evidence="2 3">
    <name type="scientific">Dactylonectria macrodidyma</name>
    <dbReference type="NCBI Taxonomy" id="307937"/>
    <lineage>
        <taxon>Eukaryota</taxon>
        <taxon>Fungi</taxon>
        <taxon>Dikarya</taxon>
        <taxon>Ascomycota</taxon>
        <taxon>Pezizomycotina</taxon>
        <taxon>Sordariomycetes</taxon>
        <taxon>Hypocreomycetidae</taxon>
        <taxon>Hypocreales</taxon>
        <taxon>Nectriaceae</taxon>
        <taxon>Dactylonectria</taxon>
    </lineage>
</organism>
<evidence type="ECO:0000256" key="1">
    <source>
        <dbReference type="SAM" id="MobiDB-lite"/>
    </source>
</evidence>
<dbReference type="AlphaFoldDB" id="A0A9P9J1C3"/>
<dbReference type="EMBL" id="JAGMUV010000010">
    <property type="protein sequence ID" value="KAH7141788.1"/>
    <property type="molecule type" value="Genomic_DNA"/>
</dbReference>